<dbReference type="FunFam" id="3.40.50.880:FF:000047">
    <property type="entry name" value="GMP synthase [glutamine-hydrolyzing] subunit A"/>
    <property type="match status" value="1"/>
</dbReference>
<dbReference type="NCBIfam" id="TIGR00888">
    <property type="entry name" value="guaA_Nterm"/>
    <property type="match status" value="1"/>
</dbReference>
<evidence type="ECO:0000256" key="4">
    <source>
        <dbReference type="ARBA" id="ARBA00022741"/>
    </source>
</evidence>
<dbReference type="AlphaFoldDB" id="A0A1B8TZL2"/>
<dbReference type="Pfam" id="PF02540">
    <property type="entry name" value="NAD_synthase"/>
    <property type="match status" value="1"/>
</dbReference>
<keyword evidence="6 9" id="KW-0658">Purine biosynthesis</keyword>
<keyword evidence="5 9" id="KW-0332">GMP biosynthesis</keyword>
<comment type="catalytic activity">
    <reaction evidence="9">
        <text>XMP + L-glutamine + ATP + H2O = GMP + L-glutamate + AMP + diphosphate + 2 H(+)</text>
        <dbReference type="Rhea" id="RHEA:11680"/>
        <dbReference type="ChEBI" id="CHEBI:15377"/>
        <dbReference type="ChEBI" id="CHEBI:15378"/>
        <dbReference type="ChEBI" id="CHEBI:29985"/>
        <dbReference type="ChEBI" id="CHEBI:30616"/>
        <dbReference type="ChEBI" id="CHEBI:33019"/>
        <dbReference type="ChEBI" id="CHEBI:57464"/>
        <dbReference type="ChEBI" id="CHEBI:58115"/>
        <dbReference type="ChEBI" id="CHEBI:58359"/>
        <dbReference type="ChEBI" id="CHEBI:456215"/>
        <dbReference type="EC" id="6.3.5.2"/>
    </reaction>
</comment>
<evidence type="ECO:0000256" key="3">
    <source>
        <dbReference type="ARBA" id="ARBA00022598"/>
    </source>
</evidence>
<gene>
    <name evidence="9 12" type="primary">guaA</name>
    <name evidence="12" type="ORF">LPB3_06390</name>
</gene>
<evidence type="ECO:0000256" key="5">
    <source>
        <dbReference type="ARBA" id="ARBA00022749"/>
    </source>
</evidence>
<evidence type="ECO:0000256" key="10">
    <source>
        <dbReference type="PROSITE-ProRule" id="PRU00886"/>
    </source>
</evidence>
<feature type="binding site" evidence="10">
    <location>
        <begin position="222"/>
        <end position="228"/>
    </location>
    <ligand>
        <name>ATP</name>
        <dbReference type="ChEBI" id="CHEBI:30616"/>
    </ligand>
</feature>
<feature type="domain" description="GMPS ATP-PPase" evidence="11">
    <location>
        <begin position="195"/>
        <end position="386"/>
    </location>
</feature>
<dbReference type="Pfam" id="PF00117">
    <property type="entry name" value="GATase"/>
    <property type="match status" value="1"/>
</dbReference>
<comment type="subunit">
    <text evidence="9">Homodimer.</text>
</comment>
<dbReference type="PANTHER" id="PTHR11922:SF2">
    <property type="entry name" value="GMP SYNTHASE [GLUTAMINE-HYDROLYZING]"/>
    <property type="match status" value="1"/>
</dbReference>
<dbReference type="RefSeq" id="WP_065318766.1">
    <property type="nucleotide sequence ID" value="NZ_CP017477.1"/>
</dbReference>
<dbReference type="PRINTS" id="PR00096">
    <property type="entry name" value="GATASE"/>
</dbReference>
<reference evidence="13" key="1">
    <citation type="submission" date="2016-02" db="EMBL/GenBank/DDBJ databases">
        <authorList>
            <person name="Shin S.-K."/>
            <person name="Yi H."/>
            <person name="Kim E."/>
        </authorList>
    </citation>
    <scope>NUCLEOTIDE SEQUENCE [LARGE SCALE GENOMIC DNA]</scope>
    <source>
        <strain evidence="13">LPB0003</strain>
    </source>
</reference>
<keyword evidence="8 9" id="KW-0315">Glutamine amidotransferase</keyword>
<dbReference type="InterPro" id="IPR022310">
    <property type="entry name" value="NAD/GMP_synthase"/>
</dbReference>
<comment type="pathway">
    <text evidence="2 9">Purine metabolism; GMP biosynthesis; GMP from XMP (L-Gln route): step 1/1.</text>
</comment>
<dbReference type="KEGG" id="pob:LPB03_06095"/>
<dbReference type="OrthoDB" id="9802219at2"/>
<organism evidence="12 13">
    <name type="scientific">Polaribacter vadi</name>
    <dbReference type="NCBI Taxonomy" id="1774273"/>
    <lineage>
        <taxon>Bacteria</taxon>
        <taxon>Pseudomonadati</taxon>
        <taxon>Bacteroidota</taxon>
        <taxon>Flavobacteriia</taxon>
        <taxon>Flavobacteriales</taxon>
        <taxon>Flavobacteriaceae</taxon>
    </lineage>
</organism>
<dbReference type="GO" id="GO:0005829">
    <property type="term" value="C:cytosol"/>
    <property type="evidence" value="ECO:0007669"/>
    <property type="project" value="TreeGrafter"/>
</dbReference>
<dbReference type="SUPFAM" id="SSF52317">
    <property type="entry name" value="Class I glutamine amidotransferase-like"/>
    <property type="match status" value="1"/>
</dbReference>
<protein>
    <recommendedName>
        <fullName evidence="9">GMP synthase [glutamine-hydrolyzing]</fullName>
        <ecNumber evidence="9">6.3.5.2</ecNumber>
    </recommendedName>
    <alternativeName>
        <fullName evidence="9">GMP synthetase</fullName>
    </alternativeName>
    <alternativeName>
        <fullName evidence="9">Glutamine amidotransferase</fullName>
    </alternativeName>
</protein>
<dbReference type="Gene3D" id="3.40.50.620">
    <property type="entry name" value="HUPs"/>
    <property type="match status" value="1"/>
</dbReference>
<accession>A0A1B8TZL2</accession>
<dbReference type="PANTHER" id="PTHR11922">
    <property type="entry name" value="GMP SYNTHASE-RELATED"/>
    <property type="match status" value="1"/>
</dbReference>
<keyword evidence="7 9" id="KW-0067">ATP-binding</keyword>
<proteinExistence type="inferred from homology"/>
<feature type="active site" evidence="9">
    <location>
        <position position="168"/>
    </location>
</feature>
<dbReference type="CDD" id="cd01742">
    <property type="entry name" value="GATase1_GMP_Synthase"/>
    <property type="match status" value="1"/>
</dbReference>
<evidence type="ECO:0000259" key="11">
    <source>
        <dbReference type="PROSITE" id="PS51553"/>
    </source>
</evidence>
<evidence type="ECO:0000256" key="2">
    <source>
        <dbReference type="ARBA" id="ARBA00005153"/>
    </source>
</evidence>
<evidence type="ECO:0000313" key="12">
    <source>
        <dbReference type="EMBL" id="OBY65012.1"/>
    </source>
</evidence>
<dbReference type="PROSITE" id="PS51553">
    <property type="entry name" value="GMPS_ATP_PPASE"/>
    <property type="match status" value="1"/>
</dbReference>
<dbReference type="Gene3D" id="3.30.300.10">
    <property type="match status" value="1"/>
</dbReference>
<feature type="active site" description="Nucleophile" evidence="9">
    <location>
        <position position="80"/>
    </location>
</feature>
<dbReference type="Pfam" id="PF00958">
    <property type="entry name" value="GMP_synt_C"/>
    <property type="match status" value="1"/>
</dbReference>
<dbReference type="PROSITE" id="PS51273">
    <property type="entry name" value="GATASE_TYPE_1"/>
    <property type="match status" value="1"/>
</dbReference>
<dbReference type="SUPFAM" id="SSF54810">
    <property type="entry name" value="GMP synthetase C-terminal dimerisation domain"/>
    <property type="match status" value="1"/>
</dbReference>
<dbReference type="EMBL" id="LSFM01000021">
    <property type="protein sequence ID" value="OBY65012.1"/>
    <property type="molecule type" value="Genomic_DNA"/>
</dbReference>
<dbReference type="SUPFAM" id="SSF52402">
    <property type="entry name" value="Adenine nucleotide alpha hydrolases-like"/>
    <property type="match status" value="1"/>
</dbReference>
<dbReference type="STRING" id="1774273.LPB03_06095"/>
<dbReference type="FunFam" id="3.40.50.620:FF:000001">
    <property type="entry name" value="GMP synthase [glutamine-hydrolyzing]"/>
    <property type="match status" value="1"/>
</dbReference>
<dbReference type="CDD" id="cd01997">
    <property type="entry name" value="GMP_synthase_C"/>
    <property type="match status" value="1"/>
</dbReference>
<dbReference type="HAMAP" id="MF_00344">
    <property type="entry name" value="GMP_synthase"/>
    <property type="match status" value="1"/>
</dbReference>
<evidence type="ECO:0000256" key="6">
    <source>
        <dbReference type="ARBA" id="ARBA00022755"/>
    </source>
</evidence>
<dbReference type="InterPro" id="IPR029062">
    <property type="entry name" value="Class_I_gatase-like"/>
</dbReference>
<dbReference type="EC" id="6.3.5.2" evidence="9"/>
<dbReference type="GO" id="GO:0003921">
    <property type="term" value="F:GMP synthase activity"/>
    <property type="evidence" value="ECO:0007669"/>
    <property type="project" value="InterPro"/>
</dbReference>
<dbReference type="InterPro" id="IPR014729">
    <property type="entry name" value="Rossmann-like_a/b/a_fold"/>
</dbReference>
<dbReference type="InterPro" id="IPR017926">
    <property type="entry name" value="GATASE"/>
</dbReference>
<evidence type="ECO:0000256" key="8">
    <source>
        <dbReference type="ARBA" id="ARBA00022962"/>
    </source>
</evidence>
<comment type="function">
    <text evidence="1 9">Catalyzes the synthesis of GMP from XMP.</text>
</comment>
<comment type="caution">
    <text evidence="12">The sequence shown here is derived from an EMBL/GenBank/DDBJ whole genome shotgun (WGS) entry which is preliminary data.</text>
</comment>
<dbReference type="GO" id="GO:0005524">
    <property type="term" value="F:ATP binding"/>
    <property type="evidence" value="ECO:0007669"/>
    <property type="project" value="UniProtKB-UniRule"/>
</dbReference>
<dbReference type="Gene3D" id="3.40.50.880">
    <property type="match status" value="1"/>
</dbReference>
<dbReference type="InterPro" id="IPR004739">
    <property type="entry name" value="GMP_synth_GATase"/>
</dbReference>
<name>A0A1B8TZL2_9FLAO</name>
<dbReference type="NCBIfam" id="TIGR00884">
    <property type="entry name" value="guaA_Cterm"/>
    <property type="match status" value="1"/>
</dbReference>
<dbReference type="FunFam" id="3.30.300.10:FF:000002">
    <property type="entry name" value="GMP synthase [glutamine-hydrolyzing]"/>
    <property type="match status" value="1"/>
</dbReference>
<feature type="active site" evidence="9">
    <location>
        <position position="170"/>
    </location>
</feature>
<keyword evidence="4 9" id="KW-0547">Nucleotide-binding</keyword>
<keyword evidence="3 9" id="KW-0436">Ligase</keyword>
<dbReference type="InterPro" id="IPR025777">
    <property type="entry name" value="GMPS_ATP_PPase_dom"/>
</dbReference>
<evidence type="ECO:0000313" key="13">
    <source>
        <dbReference type="Proteomes" id="UP000092584"/>
    </source>
</evidence>
<sequence>MQQHNVLILDFGSQYTQLIARRVRELNIYCEIHPYNKIPESLENFKAVILSGSPNSVRGELVLHPDLSAIKGKKPLLAVCYGAQYLAHFSGGKVAESNTREYGRANLSYIKTSENFFRNIVEGSQVWMSHSDTIKELPTNAVLLASTTDVENAAYKIEGEDTFGIQFHPEVYHSTDGKQLLANFLVDIAKVEQNWTPDSFVDSTVAAIQEKVGNDKVVLGLSGGVDSSVAAVLLHKAIGKNLYCIFVNNGLLRKNEFESVLNQYQGMGLNVKGVDASDRFLSALKDLSDPELKRKAIGNAFIEVFDDEAHQIKDVKWLAQGTIYPDVIESVSVNGGPSATIKSHHNVGGLPDFMKLKIVEPLRMIFKDEVRRVGASLGIDKELLGRHPFPGPGLAIRILGDITPEKVRILQEVDAIFINGLKEDGLYDKVWQAGAMLLPVNSVGVMGDERTYEKVVALRAVESTDGMTADWVDLPYKFLQKTSNKIINQVKGVNRVVYDISSKPPATIEWE</sequence>
<evidence type="ECO:0000256" key="7">
    <source>
        <dbReference type="ARBA" id="ARBA00022840"/>
    </source>
</evidence>
<dbReference type="Proteomes" id="UP000092584">
    <property type="component" value="Unassembled WGS sequence"/>
</dbReference>
<dbReference type="NCBIfam" id="NF000848">
    <property type="entry name" value="PRK00074.1"/>
    <property type="match status" value="1"/>
</dbReference>
<keyword evidence="13" id="KW-1185">Reference proteome</keyword>
<dbReference type="InterPro" id="IPR022955">
    <property type="entry name" value="GMP_synthase"/>
</dbReference>
<evidence type="ECO:0000256" key="9">
    <source>
        <dbReference type="HAMAP-Rule" id="MF_00344"/>
    </source>
</evidence>
<dbReference type="InterPro" id="IPR001674">
    <property type="entry name" value="GMP_synth_C"/>
</dbReference>
<evidence type="ECO:0000256" key="1">
    <source>
        <dbReference type="ARBA" id="ARBA00002332"/>
    </source>
</evidence>
<dbReference type="UniPathway" id="UPA00189">
    <property type="reaction ID" value="UER00296"/>
</dbReference>